<protein>
    <submittedName>
        <fullName evidence="1">Uncharacterized protein</fullName>
    </submittedName>
</protein>
<name>A0A0F9D378_9ZZZZ</name>
<dbReference type="EMBL" id="LAZR01033405">
    <property type="protein sequence ID" value="KKL48181.1"/>
    <property type="molecule type" value="Genomic_DNA"/>
</dbReference>
<proteinExistence type="predicted"/>
<evidence type="ECO:0000313" key="1">
    <source>
        <dbReference type="EMBL" id="KKL48181.1"/>
    </source>
</evidence>
<sequence>MMTEVEETTAALEAIKAMVDAICEVTEEAELGFSVEGEIYAHLMVALPNMTPMEFRRLKLLALATGRVEQGPNHTLVPVR</sequence>
<gene>
    <name evidence="1" type="ORF">LCGC14_2328080</name>
</gene>
<dbReference type="AlphaFoldDB" id="A0A0F9D378"/>
<accession>A0A0F9D378</accession>
<comment type="caution">
    <text evidence="1">The sequence shown here is derived from an EMBL/GenBank/DDBJ whole genome shotgun (WGS) entry which is preliminary data.</text>
</comment>
<organism evidence="1">
    <name type="scientific">marine sediment metagenome</name>
    <dbReference type="NCBI Taxonomy" id="412755"/>
    <lineage>
        <taxon>unclassified sequences</taxon>
        <taxon>metagenomes</taxon>
        <taxon>ecological metagenomes</taxon>
    </lineage>
</organism>
<reference evidence="1" key="1">
    <citation type="journal article" date="2015" name="Nature">
        <title>Complex archaea that bridge the gap between prokaryotes and eukaryotes.</title>
        <authorList>
            <person name="Spang A."/>
            <person name="Saw J.H."/>
            <person name="Jorgensen S.L."/>
            <person name="Zaremba-Niedzwiedzka K."/>
            <person name="Martijn J."/>
            <person name="Lind A.E."/>
            <person name="van Eijk R."/>
            <person name="Schleper C."/>
            <person name="Guy L."/>
            <person name="Ettema T.J."/>
        </authorList>
    </citation>
    <scope>NUCLEOTIDE SEQUENCE</scope>
</reference>